<organism evidence="4 5">
    <name type="scientific">Phytobacter palmae</name>
    <dbReference type="NCBI Taxonomy" id="1855371"/>
    <lineage>
        <taxon>Bacteria</taxon>
        <taxon>Pseudomonadati</taxon>
        <taxon>Pseudomonadota</taxon>
        <taxon>Gammaproteobacteria</taxon>
        <taxon>Enterobacterales</taxon>
        <taxon>Enterobacteriaceae</taxon>
        <taxon>Phytobacter</taxon>
    </lineage>
</organism>
<keyword evidence="5" id="KW-1185">Reference proteome</keyword>
<dbReference type="InterPro" id="IPR042183">
    <property type="entry name" value="MmgE/PrpD_sf_1"/>
</dbReference>
<evidence type="ECO:0000259" key="2">
    <source>
        <dbReference type="Pfam" id="PF03972"/>
    </source>
</evidence>
<comment type="caution">
    <text evidence="4">The sequence shown here is derived from an EMBL/GenBank/DDBJ whole genome shotgun (WGS) entry which is preliminary data.</text>
</comment>
<dbReference type="PANTHER" id="PTHR16943:SF8">
    <property type="entry name" value="2-METHYLCITRATE DEHYDRATASE"/>
    <property type="match status" value="1"/>
</dbReference>
<protein>
    <submittedName>
        <fullName evidence="4">MmgE/PrpD family protein</fullName>
    </submittedName>
</protein>
<dbReference type="InterPro" id="IPR042188">
    <property type="entry name" value="MmgE/PrpD_sf_2"/>
</dbReference>
<dbReference type="PANTHER" id="PTHR16943">
    <property type="entry name" value="2-METHYLCITRATE DEHYDRATASE-RELATED"/>
    <property type="match status" value="1"/>
</dbReference>
<dbReference type="Proteomes" id="UP001411173">
    <property type="component" value="Unassembled WGS sequence"/>
</dbReference>
<sequence>MSNLTVEVARLVATRQPDEAAREQARQGVLDFFAVAFPVVNGTLPDATRETIRAIWPGEDAQSRALRLGYCGHALDFDDFHPDFRGHPGTVILPTLLALGTQTPLHLLDAFVVGVEMAGRLGLAVGGGHYVQGFHNTSTLGVIAAAAAGARLVGATQEQTAAALAIAATQSSGLRVQFGSDIKPLHAGFAARAAVTAVQLAQHDIKASIAGALESFLAAYSPATQQPQKLTQDWGAPWRIVTPGLEFKPWPTCSGTHGAALAALRLRKQWLATGKTSDNLIGAIEHIEIAFPPGGDVAAFVRQPVTGVEARFSLEYVIAECLLHGELALTRFDARPVDPLTAELAARVTRTPDASAPPDAQNPSARFHRLTLQLLNGEQLISQVTRQGLLTQGVDLEEKLRQCLPGADAPTRARWQQQTRLHTPEDLEAIRGLLLG</sequence>
<dbReference type="Gene3D" id="1.10.4100.10">
    <property type="entry name" value="2-methylcitrate dehydratase PrpD"/>
    <property type="match status" value="1"/>
</dbReference>
<dbReference type="SUPFAM" id="SSF103378">
    <property type="entry name" value="2-methylcitrate dehydratase PrpD"/>
    <property type="match status" value="1"/>
</dbReference>
<dbReference type="RefSeq" id="WP_343193192.1">
    <property type="nucleotide sequence ID" value="NZ_JBCIVJ010000002.1"/>
</dbReference>
<feature type="domain" description="MmgE/PrpD N-terminal" evidence="2">
    <location>
        <begin position="17"/>
        <end position="209"/>
    </location>
</feature>
<dbReference type="Pfam" id="PF19305">
    <property type="entry name" value="MmgE_PrpD_C"/>
    <property type="match status" value="1"/>
</dbReference>
<evidence type="ECO:0000313" key="4">
    <source>
        <dbReference type="EMBL" id="MEN0578057.1"/>
    </source>
</evidence>
<dbReference type="InterPro" id="IPR036148">
    <property type="entry name" value="MmgE/PrpD_sf"/>
</dbReference>
<evidence type="ECO:0000256" key="1">
    <source>
        <dbReference type="ARBA" id="ARBA00006174"/>
    </source>
</evidence>
<reference evidence="4 5" key="1">
    <citation type="submission" date="2024-02" db="EMBL/GenBank/DDBJ databases">
        <title>Whole genome of MDR Enterobacteriaceae from southern Thailand.</title>
        <authorList>
            <person name="Surachat K."/>
        </authorList>
    </citation>
    <scope>NUCLEOTIDE SEQUENCE [LARGE SCALE GENOMIC DNA]</scope>
    <source>
        <strain evidence="4 5">PSU_29</strain>
    </source>
</reference>
<dbReference type="InterPro" id="IPR045336">
    <property type="entry name" value="MmgE_PrpD_N"/>
</dbReference>
<accession>A0ABU9V0A2</accession>
<dbReference type="Pfam" id="PF03972">
    <property type="entry name" value="MmgE_PrpD_N"/>
    <property type="match status" value="1"/>
</dbReference>
<dbReference type="Gene3D" id="3.30.1330.120">
    <property type="entry name" value="2-methylcitrate dehydratase PrpD"/>
    <property type="match status" value="1"/>
</dbReference>
<comment type="similarity">
    <text evidence="1">Belongs to the PrpD family.</text>
</comment>
<evidence type="ECO:0000313" key="5">
    <source>
        <dbReference type="Proteomes" id="UP001411173"/>
    </source>
</evidence>
<feature type="domain" description="MmgE/PrpD C-terminal" evidence="3">
    <location>
        <begin position="250"/>
        <end position="383"/>
    </location>
</feature>
<name>A0ABU9V0A2_9ENTR</name>
<dbReference type="InterPro" id="IPR045337">
    <property type="entry name" value="MmgE_PrpD_C"/>
</dbReference>
<evidence type="ECO:0000259" key="3">
    <source>
        <dbReference type="Pfam" id="PF19305"/>
    </source>
</evidence>
<dbReference type="InterPro" id="IPR005656">
    <property type="entry name" value="MmgE_PrpD"/>
</dbReference>
<proteinExistence type="inferred from homology"/>
<dbReference type="EMBL" id="JBCIVJ010000002">
    <property type="protein sequence ID" value="MEN0578057.1"/>
    <property type="molecule type" value="Genomic_DNA"/>
</dbReference>
<gene>
    <name evidence="4" type="ORF">AAIG39_03410</name>
</gene>